<accession>A0A3P7LT35</accession>
<keyword evidence="3" id="KW-1185">Reference proteome</keyword>
<dbReference type="AlphaFoldDB" id="A0A3P7LT35"/>
<name>A0A3P7LT35_DIBLA</name>
<proteinExistence type="predicted"/>
<protein>
    <submittedName>
        <fullName evidence="2">Uncharacterized protein</fullName>
    </submittedName>
</protein>
<evidence type="ECO:0000256" key="1">
    <source>
        <dbReference type="SAM" id="MobiDB-lite"/>
    </source>
</evidence>
<dbReference type="EMBL" id="UYRU01055822">
    <property type="protein sequence ID" value="VDN13198.1"/>
    <property type="molecule type" value="Genomic_DNA"/>
</dbReference>
<dbReference type="OrthoDB" id="10557491at2759"/>
<evidence type="ECO:0000313" key="2">
    <source>
        <dbReference type="EMBL" id="VDN13198.1"/>
    </source>
</evidence>
<feature type="compositionally biased region" description="Low complexity" evidence="1">
    <location>
        <begin position="57"/>
        <end position="74"/>
    </location>
</feature>
<feature type="region of interest" description="Disordered" evidence="1">
    <location>
        <begin position="110"/>
        <end position="139"/>
    </location>
</feature>
<organism evidence="2 3">
    <name type="scientific">Dibothriocephalus latus</name>
    <name type="common">Fish tapeworm</name>
    <name type="synonym">Diphyllobothrium latum</name>
    <dbReference type="NCBI Taxonomy" id="60516"/>
    <lineage>
        <taxon>Eukaryota</taxon>
        <taxon>Metazoa</taxon>
        <taxon>Spiralia</taxon>
        <taxon>Lophotrochozoa</taxon>
        <taxon>Platyhelminthes</taxon>
        <taxon>Cestoda</taxon>
        <taxon>Eucestoda</taxon>
        <taxon>Diphyllobothriidea</taxon>
        <taxon>Diphyllobothriidae</taxon>
        <taxon>Dibothriocephalus</taxon>
    </lineage>
</organism>
<evidence type="ECO:0000313" key="3">
    <source>
        <dbReference type="Proteomes" id="UP000281553"/>
    </source>
</evidence>
<dbReference type="Proteomes" id="UP000281553">
    <property type="component" value="Unassembled WGS sequence"/>
</dbReference>
<sequence length="167" mass="17757">MRCFTSPSEEESVQGVDGTHRLLSNHVASSGDWKELSPTNCPITIQLSTAGLPLSLLTSSSSSGSSPSATQSPSELPQKKLQPLYANEDAVDQATELLLQRNLVEPIRAARGAGGLPSGTPEPKNAPGSESSVSLKLGDLRGQDNVPNYLYLKNHQPNGRLLISYHP</sequence>
<feature type="region of interest" description="Disordered" evidence="1">
    <location>
        <begin position="57"/>
        <end position="87"/>
    </location>
</feature>
<gene>
    <name evidence="2" type="ORF">DILT_LOCUS9029</name>
</gene>
<reference evidence="2 3" key="1">
    <citation type="submission" date="2018-11" db="EMBL/GenBank/DDBJ databases">
        <authorList>
            <consortium name="Pathogen Informatics"/>
        </authorList>
    </citation>
    <scope>NUCLEOTIDE SEQUENCE [LARGE SCALE GENOMIC DNA]</scope>
</reference>